<organism evidence="2 3">
    <name type="scientific">Gordonia phage OneUp</name>
    <dbReference type="NCBI Taxonomy" id="1838074"/>
    <lineage>
        <taxon>Viruses</taxon>
        <taxon>Duplodnaviria</taxon>
        <taxon>Heunggongvirae</taxon>
        <taxon>Uroviricota</taxon>
        <taxon>Caudoviricetes</taxon>
        <taxon>Oneupvirus</taxon>
        <taxon>Oneupvirus oneup</taxon>
    </lineage>
</organism>
<evidence type="ECO:0008006" key="4">
    <source>
        <dbReference type="Google" id="ProtNLM"/>
    </source>
</evidence>
<dbReference type="Proteomes" id="UP000204609">
    <property type="component" value="Segment"/>
</dbReference>
<reference evidence="3" key="1">
    <citation type="submission" date="2016-03" db="EMBL/GenBank/DDBJ databases">
        <authorList>
            <person name="Ploux O."/>
        </authorList>
    </citation>
    <scope>NUCLEOTIDE SEQUENCE [LARGE SCALE GENOMIC DNA]</scope>
</reference>
<keyword evidence="1" id="KW-1133">Transmembrane helix</keyword>
<dbReference type="Pfam" id="PF23778">
    <property type="entry name" value="Phage_holin_2"/>
    <property type="match status" value="1"/>
</dbReference>
<evidence type="ECO:0000256" key="1">
    <source>
        <dbReference type="SAM" id="Phobius"/>
    </source>
</evidence>
<name>A0A161HT88_9CAUD</name>
<keyword evidence="3" id="KW-1185">Reference proteome</keyword>
<feature type="transmembrane region" description="Helical" evidence="1">
    <location>
        <begin position="7"/>
        <end position="27"/>
    </location>
</feature>
<dbReference type="KEGG" id="vg:28800506"/>
<dbReference type="EMBL" id="KU998245">
    <property type="protein sequence ID" value="ANA86383.1"/>
    <property type="molecule type" value="Genomic_DNA"/>
</dbReference>
<accession>A0A161HT88</accession>
<dbReference type="RefSeq" id="YP_009274465.1">
    <property type="nucleotide sequence ID" value="NC_030917.1"/>
</dbReference>
<evidence type="ECO:0000313" key="3">
    <source>
        <dbReference type="Proteomes" id="UP000204609"/>
    </source>
</evidence>
<feature type="transmembrane region" description="Helical" evidence="1">
    <location>
        <begin position="105"/>
        <end position="125"/>
    </location>
</feature>
<dbReference type="GeneID" id="28800506"/>
<dbReference type="OrthoDB" id="20263at10239"/>
<gene>
    <name evidence="2" type="primary">48</name>
    <name evidence="2" type="ORF">PBI_ONEUP_48</name>
</gene>
<proteinExistence type="predicted"/>
<keyword evidence="1" id="KW-0812">Transmembrane</keyword>
<protein>
    <recommendedName>
        <fullName evidence="4">Holin</fullName>
    </recommendedName>
</protein>
<feature type="transmembrane region" description="Helical" evidence="1">
    <location>
        <begin position="65"/>
        <end position="85"/>
    </location>
</feature>
<sequence>MRRIDPVAVAVSAYFWIVAITLAQFMPTDSVRAWGNISLVVMAVMVVTFTVFYSIRSPFWKNRIGWIFMAKGLFLSAVLIQVSLSVVSSTGAGVDYYPGRDYVRLFIYAGGAIAYAVMLAALLHMQRRDRTIHRLLKDS</sequence>
<evidence type="ECO:0000313" key="2">
    <source>
        <dbReference type="EMBL" id="ANA86383.1"/>
    </source>
</evidence>
<dbReference type="InterPro" id="IPR056964">
    <property type="entry name" value="Phage_holin"/>
</dbReference>
<feature type="transmembrane region" description="Helical" evidence="1">
    <location>
        <begin position="33"/>
        <end position="53"/>
    </location>
</feature>
<keyword evidence="1" id="KW-0472">Membrane</keyword>